<dbReference type="GO" id="GO:0030154">
    <property type="term" value="P:cell differentiation"/>
    <property type="evidence" value="ECO:0007669"/>
    <property type="project" value="UniProtKB-ARBA"/>
</dbReference>
<feature type="region of interest" description="Disordered" evidence="16">
    <location>
        <begin position="211"/>
        <end position="234"/>
    </location>
</feature>
<feature type="compositionally biased region" description="Pro residues" evidence="16">
    <location>
        <begin position="144"/>
        <end position="161"/>
    </location>
</feature>
<feature type="compositionally biased region" description="Polar residues" evidence="16">
    <location>
        <begin position="211"/>
        <end position="227"/>
    </location>
</feature>
<evidence type="ECO:0000256" key="12">
    <source>
        <dbReference type="ARBA" id="ARBA00023242"/>
    </source>
</evidence>
<comment type="caution">
    <text evidence="18">The sequence shown here is derived from an EMBL/GenBank/DDBJ whole genome shotgun (WGS) entry which is preliminary data.</text>
</comment>
<dbReference type="Proteomes" id="UP000616769">
    <property type="component" value="Unassembled WGS sequence"/>
</dbReference>
<feature type="region of interest" description="Disordered" evidence="16">
    <location>
        <begin position="124"/>
        <end position="178"/>
    </location>
</feature>
<evidence type="ECO:0000256" key="11">
    <source>
        <dbReference type="ARBA" id="ARBA00023163"/>
    </source>
</evidence>
<comment type="similarity">
    <text evidence="13">Belongs to the sal C2H2-type zinc-finger protein family.</text>
</comment>
<dbReference type="PANTHER" id="PTHR23233">
    <property type="entry name" value="SAL-LIKE PROTEIN"/>
    <property type="match status" value="1"/>
</dbReference>
<dbReference type="InterPro" id="IPR036236">
    <property type="entry name" value="Znf_C2H2_sf"/>
</dbReference>
<dbReference type="FunFam" id="3.30.160.60:FF:000130">
    <property type="entry name" value="Spalt-like transcription factor 4"/>
    <property type="match status" value="1"/>
</dbReference>
<feature type="region of interest" description="Disordered" evidence="16">
    <location>
        <begin position="514"/>
        <end position="681"/>
    </location>
</feature>
<evidence type="ECO:0000256" key="16">
    <source>
        <dbReference type="SAM" id="MobiDB-lite"/>
    </source>
</evidence>
<dbReference type="GO" id="GO:0000981">
    <property type="term" value="F:DNA-binding transcription factor activity, RNA polymerase II-specific"/>
    <property type="evidence" value="ECO:0007669"/>
    <property type="project" value="TreeGrafter"/>
</dbReference>
<feature type="compositionally biased region" description="Low complexity" evidence="16">
    <location>
        <begin position="1028"/>
        <end position="1060"/>
    </location>
</feature>
<comment type="similarity">
    <text evidence="2">Belongs to the krueppel C2H2-type zinc-finger protein family.</text>
</comment>
<reference evidence="18 19" key="1">
    <citation type="journal article" date="2015" name="Parasit. Vectors">
        <title>Draft genome of the scabies mite.</title>
        <authorList>
            <person name="Rider S.D.Jr."/>
            <person name="Morgan M.S."/>
            <person name="Arlian L.G."/>
        </authorList>
    </citation>
    <scope>NUCLEOTIDE SEQUENCE [LARGE SCALE GENOMIC DNA]</scope>
    <source>
        <strain evidence="18">Arlian Lab</strain>
    </source>
</reference>
<dbReference type="OrthoDB" id="8749569at2759"/>
<dbReference type="InterPro" id="IPR051565">
    <property type="entry name" value="Sal_C2H2-zinc-finger"/>
</dbReference>
<feature type="compositionally biased region" description="Low complexity" evidence="16">
    <location>
        <begin position="943"/>
        <end position="957"/>
    </location>
</feature>
<feature type="domain" description="C2H2-type" evidence="17">
    <location>
        <begin position="98"/>
        <end position="125"/>
    </location>
</feature>
<evidence type="ECO:0000256" key="14">
    <source>
        <dbReference type="ARBA" id="ARBA00056983"/>
    </source>
</evidence>
<comment type="subcellular location">
    <subcellularLocation>
        <location evidence="1">Nucleus</location>
    </subcellularLocation>
</comment>
<evidence type="ECO:0000313" key="18">
    <source>
        <dbReference type="EMBL" id="KPM07058.1"/>
    </source>
</evidence>
<dbReference type="PANTHER" id="PTHR23233:SF87">
    <property type="entry name" value="HOMEOTIC PROTEIN SPALT-MAJOR"/>
    <property type="match status" value="1"/>
</dbReference>
<feature type="compositionally biased region" description="Polar residues" evidence="16">
    <location>
        <begin position="166"/>
        <end position="178"/>
    </location>
</feature>
<feature type="region of interest" description="Disordered" evidence="16">
    <location>
        <begin position="874"/>
        <end position="957"/>
    </location>
</feature>
<dbReference type="SUPFAM" id="SSF57667">
    <property type="entry name" value="beta-beta-alpha zinc fingers"/>
    <property type="match status" value="4"/>
</dbReference>
<dbReference type="PROSITE" id="PS00028">
    <property type="entry name" value="ZINC_FINGER_C2H2_1"/>
    <property type="match status" value="8"/>
</dbReference>
<evidence type="ECO:0000256" key="8">
    <source>
        <dbReference type="ARBA" id="ARBA00022833"/>
    </source>
</evidence>
<keyword evidence="7 18" id="KW-0863">Zinc-finger</keyword>
<keyword evidence="4" id="KW-0597">Phosphoprotein</keyword>
<evidence type="ECO:0000256" key="5">
    <source>
        <dbReference type="ARBA" id="ARBA00022723"/>
    </source>
</evidence>
<evidence type="ECO:0000256" key="10">
    <source>
        <dbReference type="ARBA" id="ARBA00023125"/>
    </source>
</evidence>
<evidence type="ECO:0000256" key="9">
    <source>
        <dbReference type="ARBA" id="ARBA00023015"/>
    </source>
</evidence>
<feature type="domain" description="C2H2-type" evidence="17">
    <location>
        <begin position="396"/>
        <end position="423"/>
    </location>
</feature>
<dbReference type="FunFam" id="3.30.160.60:FF:000025">
    <property type="entry name" value="Spalt-like transcription factor 1"/>
    <property type="match status" value="1"/>
</dbReference>
<keyword evidence="9" id="KW-0805">Transcription regulation</keyword>
<feature type="region of interest" description="Disordered" evidence="16">
    <location>
        <begin position="1178"/>
        <end position="1202"/>
    </location>
</feature>
<feature type="compositionally biased region" description="Low complexity" evidence="16">
    <location>
        <begin position="874"/>
        <end position="898"/>
    </location>
</feature>
<feature type="region of interest" description="Disordered" evidence="16">
    <location>
        <begin position="252"/>
        <end position="285"/>
    </location>
</feature>
<dbReference type="GO" id="GO:0048513">
    <property type="term" value="P:animal organ development"/>
    <property type="evidence" value="ECO:0007669"/>
    <property type="project" value="UniProtKB-ARBA"/>
</dbReference>
<feature type="domain" description="C2H2-type" evidence="17">
    <location>
        <begin position="811"/>
        <end position="833"/>
    </location>
</feature>
<feature type="compositionally biased region" description="Polar residues" evidence="16">
    <location>
        <begin position="899"/>
        <end position="909"/>
    </location>
</feature>
<feature type="compositionally biased region" description="Polar residues" evidence="16">
    <location>
        <begin position="544"/>
        <end position="574"/>
    </location>
</feature>
<feature type="compositionally biased region" description="Basic and acidic residues" evidence="16">
    <location>
        <begin position="596"/>
        <end position="616"/>
    </location>
</feature>
<keyword evidence="8" id="KW-0862">Zinc</keyword>
<protein>
    <recommendedName>
        <fullName evidence="15">Homeotic protein spalt-major</fullName>
    </recommendedName>
</protein>
<feature type="compositionally biased region" description="Basic and acidic residues" evidence="16">
    <location>
        <begin position="1229"/>
        <end position="1243"/>
    </location>
</feature>
<dbReference type="FunFam" id="3.30.160.60:FF:000341">
    <property type="entry name" value="Spalt-like transcription factor 1"/>
    <property type="match status" value="1"/>
</dbReference>
<feature type="region of interest" description="Disordered" evidence="16">
    <location>
        <begin position="1216"/>
        <end position="1246"/>
    </location>
</feature>
<dbReference type="GO" id="GO:0007399">
    <property type="term" value="P:nervous system development"/>
    <property type="evidence" value="ECO:0007669"/>
    <property type="project" value="UniProtKB-ARBA"/>
</dbReference>
<evidence type="ECO:0000256" key="13">
    <source>
        <dbReference type="ARBA" id="ARBA00038474"/>
    </source>
</evidence>
<evidence type="ECO:0000256" key="1">
    <source>
        <dbReference type="ARBA" id="ARBA00004123"/>
    </source>
</evidence>
<dbReference type="FunFam" id="3.30.160.60:FF:000291">
    <property type="entry name" value="Spalt-like transcription factor 4"/>
    <property type="match status" value="1"/>
</dbReference>
<sequence>MSPPKTDSSVTVPFNEPNTLELLQKHTEQALQNTLSGGSFLLNGLSPTDNNDLLNFRKGKDGKEDPANRHRCKFCGKVFGSDSALQIHIRSHTGERPFKCNVCGNRFTTKGNLKVHFQRHRSKYPHVKMNPHPVPEHLDKFHPPLEPPSNSPSPPPLPPPSMSNNQTSTLFSPNSFHHTQSSSALHIPAIFSSTLIPYASDDPIVSIKSQTEMKSSTTSNNQNLRSNQSDKKAVSKSKNYFDLVDFYKNRNNSRIDSVGDDESYKSEHSNASSVAQSDQDDPIDETIKIEDDALLTKSKTIKKSERKSSVISNSVSLPATLVKNNSESYTRLSDSVSESDLAETSSKDPNLYQNLLPKPGSTDNTWERLMEVQKASETAKLQQLVDNIEHKLNDPNQCIFCQRVLSCKSALQMHYRTHTGERPFKCKICGRAFTTKGNLKTHMGVHRVKPSLRMMHQCPICQKQFTNALCYDWLQFQVLQQHVRLHSTQPNPNVLNDSDSLGISRELFPIDPFDPIPPSPFANNPTNFSKSSFSSDINAKLTRPQKQCNSSSPSAQKGKNQFDSENLSKNNEISKNFDDDKALNDDSVNDSTSFNDRQDNMKEFRTSSDHIVKNNIEEGEDDDDEDEKRTESRKSISEDVQSMISDTTEIDDETYSPVVKKRKTVESKENRRGGRNNGLDGTAALTALEHHVMKSTSQISSIDEKNGSRSSSSSVKCNSLDKQSNFIPSVVNDNNSMMKTNQNHHHTKKGSHHHRSNDKIGKGGFPTTPFAGLPYHPTGRPNTTCRICLKTFACFSALEIHYRSHTKERPFKCEVCDRGFSTKGNMKQHMLTHKIRDLPPDLYSTISPASNTTLGNFLTSNNISKIIGKQLNNNHSSSSSNHHLLSSNYSNNSSRISSPHTPNGNNSLDSMERFRNNESPATESSTNHTNQSDNSNQHHHQTRSTTASISSSSTSSSNKHMCNICNKPFSSGSALQIHMRTHTGDKPFKCTICGRPFTTKGNLKVHMGTHIYNNNPSRRGRRMSIDLPNIQISPSSNPSPQQSPSASSSNSKTPIKSNSSLASPVDSVAMSSDRIAQDEDVSGHHLNSNLNHPDPELFFRYLTPHFLAGHPEANQLALQQMMLMKMMQQQQQQQQSLTKKSPLDLFGQSMLEKSMMFANNNHHLQQTKRFKEHHFVRMDGDEDDGHNDRHEHSDIEDDGGLKSNLDLIQKSISNRYSIGGDDENDDELENHSFRSDRSHHASEDWSSSIKMKPFNCTLCGQCLNSPAEFEEHIKAHLHAAAMVNSMSSSAAAAASMQTTADVAS</sequence>
<dbReference type="InterPro" id="IPR013087">
    <property type="entry name" value="Znf_C2H2_type"/>
</dbReference>
<feature type="compositionally biased region" description="Basic residues" evidence="16">
    <location>
        <begin position="742"/>
        <end position="756"/>
    </location>
</feature>
<name>A0A132A7W0_SARSC</name>
<dbReference type="FunFam" id="3.30.160.60:FF:002027">
    <property type="entry name" value="Blast:Sal-like protein 3"/>
    <property type="match status" value="1"/>
</dbReference>
<feature type="compositionally biased region" description="Polar residues" evidence="16">
    <location>
        <begin position="522"/>
        <end position="537"/>
    </location>
</feature>
<feature type="domain" description="C2H2-type" evidence="17">
    <location>
        <begin position="988"/>
        <end position="1015"/>
    </location>
</feature>
<feature type="region of interest" description="Disordered" evidence="16">
    <location>
        <begin position="732"/>
        <end position="765"/>
    </location>
</feature>
<dbReference type="FunFam" id="3.30.160.60:FF:000215">
    <property type="entry name" value="Spalt-like transcription factor 3"/>
    <property type="match status" value="1"/>
</dbReference>
<feature type="compositionally biased region" description="Polar residues" evidence="16">
    <location>
        <begin position="732"/>
        <end position="741"/>
    </location>
</feature>
<feature type="region of interest" description="Disordered" evidence="16">
    <location>
        <begin position="694"/>
        <end position="719"/>
    </location>
</feature>
<feature type="compositionally biased region" description="Acidic residues" evidence="16">
    <location>
        <begin position="617"/>
        <end position="626"/>
    </location>
</feature>
<evidence type="ECO:0000256" key="15">
    <source>
        <dbReference type="ARBA" id="ARBA00071947"/>
    </source>
</evidence>
<evidence type="ECO:0000256" key="3">
    <source>
        <dbReference type="ARBA" id="ARBA00022473"/>
    </source>
</evidence>
<feature type="domain" description="C2H2-type" evidence="17">
    <location>
        <begin position="783"/>
        <end position="810"/>
    </location>
</feature>
<dbReference type="GO" id="GO:0005634">
    <property type="term" value="C:nucleus"/>
    <property type="evidence" value="ECO:0007669"/>
    <property type="project" value="UniProtKB-SubCell"/>
</dbReference>
<dbReference type="SMART" id="SM00355">
    <property type="entry name" value="ZnF_C2H2"/>
    <property type="match status" value="10"/>
</dbReference>
<feature type="compositionally biased region" description="Basic and acidic residues" evidence="16">
    <location>
        <begin position="575"/>
        <end position="584"/>
    </location>
</feature>
<keyword evidence="6" id="KW-0677">Repeat</keyword>
<feature type="region of interest" description="Disordered" evidence="16">
    <location>
        <begin position="328"/>
        <end position="349"/>
    </location>
</feature>
<keyword evidence="11" id="KW-0804">Transcription</keyword>
<gene>
    <name evidence="18" type="ORF">QR98_0055400</name>
</gene>
<keyword evidence="3" id="KW-0217">Developmental protein</keyword>
<feature type="domain" description="C2H2-type" evidence="17">
    <location>
        <begin position="960"/>
        <end position="987"/>
    </location>
</feature>
<dbReference type="PROSITE" id="PS50157">
    <property type="entry name" value="ZINC_FINGER_C2H2_2"/>
    <property type="match status" value="9"/>
</dbReference>
<dbReference type="GO" id="GO:0008270">
    <property type="term" value="F:zinc ion binding"/>
    <property type="evidence" value="ECO:0007669"/>
    <property type="project" value="UniProtKB-KW"/>
</dbReference>
<evidence type="ECO:0000256" key="4">
    <source>
        <dbReference type="ARBA" id="ARBA00022553"/>
    </source>
</evidence>
<feature type="compositionally biased region" description="Basic and acidic residues" evidence="16">
    <location>
        <begin position="627"/>
        <end position="637"/>
    </location>
</feature>
<keyword evidence="10" id="KW-0238">DNA-binding</keyword>
<feature type="region of interest" description="Disordered" evidence="16">
    <location>
        <begin position="1028"/>
        <end position="1071"/>
    </location>
</feature>
<keyword evidence="5" id="KW-0479">Metal-binding</keyword>
<dbReference type="GO" id="GO:0000978">
    <property type="term" value="F:RNA polymerase II cis-regulatory region sequence-specific DNA binding"/>
    <property type="evidence" value="ECO:0007669"/>
    <property type="project" value="TreeGrafter"/>
</dbReference>
<dbReference type="GO" id="GO:0035107">
    <property type="term" value="P:appendage morphogenesis"/>
    <property type="evidence" value="ECO:0007669"/>
    <property type="project" value="UniProtKB-ARBA"/>
</dbReference>
<evidence type="ECO:0000256" key="6">
    <source>
        <dbReference type="ARBA" id="ARBA00022737"/>
    </source>
</evidence>
<dbReference type="VEuPathDB" id="VectorBase:SSCA008595"/>
<feature type="compositionally biased region" description="Polar residues" evidence="16">
    <location>
        <begin position="917"/>
        <end position="935"/>
    </location>
</feature>
<feature type="domain" description="C2H2-type" evidence="17">
    <location>
        <begin position="70"/>
        <end position="97"/>
    </location>
</feature>
<dbReference type="Gene3D" id="3.30.160.60">
    <property type="entry name" value="Classic Zinc Finger"/>
    <property type="match status" value="8"/>
</dbReference>
<dbReference type="EMBL" id="JXLN01011278">
    <property type="protein sequence ID" value="KPM07058.1"/>
    <property type="molecule type" value="Genomic_DNA"/>
</dbReference>
<proteinExistence type="inferred from homology"/>
<keyword evidence="12" id="KW-0539">Nucleus</keyword>
<evidence type="ECO:0000313" key="19">
    <source>
        <dbReference type="Proteomes" id="UP000616769"/>
    </source>
</evidence>
<comment type="function">
    <text evidence="14">Required for the establishment of the posterior-most head and the anterior-most tail segments of the embryo. Probably function as a transcriptional regulator. Could repress the transcription of the tsh gene.</text>
</comment>
<feature type="domain" description="C2H2-type" evidence="17">
    <location>
        <begin position="424"/>
        <end position="451"/>
    </location>
</feature>
<evidence type="ECO:0000256" key="2">
    <source>
        <dbReference type="ARBA" id="ARBA00006991"/>
    </source>
</evidence>
<feature type="compositionally biased region" description="Polar residues" evidence="16">
    <location>
        <begin position="638"/>
        <end position="647"/>
    </location>
</feature>
<feature type="compositionally biased region" description="Basic and acidic residues" evidence="16">
    <location>
        <begin position="134"/>
        <end position="143"/>
    </location>
</feature>
<feature type="domain" description="C2H2-type" evidence="17">
    <location>
        <begin position="1254"/>
        <end position="1276"/>
    </location>
</feature>
<evidence type="ECO:0000256" key="7">
    <source>
        <dbReference type="ARBA" id="ARBA00022771"/>
    </source>
</evidence>
<dbReference type="FunFam" id="3.30.160.60:FF:000193">
    <property type="entry name" value="Zinc finger protein 300"/>
    <property type="match status" value="1"/>
</dbReference>
<evidence type="ECO:0000259" key="17">
    <source>
        <dbReference type="PROSITE" id="PS50157"/>
    </source>
</evidence>
<organism evidence="18 19">
    <name type="scientific">Sarcoptes scabiei</name>
    <name type="common">Itch mite</name>
    <name type="synonym">Acarus scabiei</name>
    <dbReference type="NCBI Taxonomy" id="52283"/>
    <lineage>
        <taxon>Eukaryota</taxon>
        <taxon>Metazoa</taxon>
        <taxon>Ecdysozoa</taxon>
        <taxon>Arthropoda</taxon>
        <taxon>Chelicerata</taxon>
        <taxon>Arachnida</taxon>
        <taxon>Acari</taxon>
        <taxon>Acariformes</taxon>
        <taxon>Sarcoptiformes</taxon>
        <taxon>Astigmata</taxon>
        <taxon>Psoroptidia</taxon>
        <taxon>Sarcoptoidea</taxon>
        <taxon>Sarcoptidae</taxon>
        <taxon>Sarcoptinae</taxon>
        <taxon>Sarcoptes</taxon>
    </lineage>
</organism>
<dbReference type="Pfam" id="PF00096">
    <property type="entry name" value="zf-C2H2"/>
    <property type="match status" value="6"/>
</dbReference>
<accession>A0A132A7W0</accession>